<keyword evidence="5" id="KW-0418">Kinase</keyword>
<keyword evidence="6 7" id="KW-0067">ATP-binding</keyword>
<dbReference type="EC" id="2.7.11.1" evidence="2"/>
<evidence type="ECO:0000256" key="7">
    <source>
        <dbReference type="PROSITE-ProRule" id="PRU10141"/>
    </source>
</evidence>
<dbReference type="PROSITE" id="PS50011">
    <property type="entry name" value="PROTEIN_KINASE_DOM"/>
    <property type="match status" value="1"/>
</dbReference>
<dbReference type="InterPro" id="IPR036116">
    <property type="entry name" value="FN3_sf"/>
</dbReference>
<dbReference type="GO" id="GO:0004674">
    <property type="term" value="F:protein serine/threonine kinase activity"/>
    <property type="evidence" value="ECO:0007669"/>
    <property type="project" value="UniProtKB-EC"/>
</dbReference>
<evidence type="ECO:0000256" key="2">
    <source>
        <dbReference type="ARBA" id="ARBA00012513"/>
    </source>
</evidence>
<dbReference type="EMBL" id="BONY01000020">
    <property type="protein sequence ID" value="GIH05585.1"/>
    <property type="molecule type" value="Genomic_DNA"/>
</dbReference>
<dbReference type="InterPro" id="IPR000719">
    <property type="entry name" value="Prot_kinase_dom"/>
</dbReference>
<feature type="domain" description="Protein kinase" evidence="9">
    <location>
        <begin position="12"/>
        <end position="273"/>
    </location>
</feature>
<dbReference type="Gene3D" id="3.30.200.20">
    <property type="entry name" value="Phosphorylase Kinase, domain 1"/>
    <property type="match status" value="1"/>
</dbReference>
<feature type="compositionally biased region" description="Low complexity" evidence="8">
    <location>
        <begin position="383"/>
        <end position="397"/>
    </location>
</feature>
<evidence type="ECO:0000256" key="5">
    <source>
        <dbReference type="ARBA" id="ARBA00022777"/>
    </source>
</evidence>
<evidence type="ECO:0000256" key="3">
    <source>
        <dbReference type="ARBA" id="ARBA00022679"/>
    </source>
</evidence>
<keyword evidence="11" id="KW-1185">Reference proteome</keyword>
<dbReference type="CDD" id="cd14014">
    <property type="entry name" value="STKc_PknB_like"/>
    <property type="match status" value="1"/>
</dbReference>
<comment type="similarity">
    <text evidence="1">Belongs to the protein kinase superfamily. NEK Ser/Thr protein kinase family. NIMA subfamily.</text>
</comment>
<evidence type="ECO:0000259" key="9">
    <source>
        <dbReference type="PROSITE" id="PS50011"/>
    </source>
</evidence>
<evidence type="ECO:0000256" key="8">
    <source>
        <dbReference type="SAM" id="MobiDB-lite"/>
    </source>
</evidence>
<keyword evidence="4 7" id="KW-0547">Nucleotide-binding</keyword>
<evidence type="ECO:0000256" key="4">
    <source>
        <dbReference type="ARBA" id="ARBA00022741"/>
    </source>
</evidence>
<dbReference type="GO" id="GO:0005524">
    <property type="term" value="F:ATP binding"/>
    <property type="evidence" value="ECO:0007669"/>
    <property type="project" value="UniProtKB-UniRule"/>
</dbReference>
<dbReference type="Pfam" id="PF00069">
    <property type="entry name" value="Pkinase"/>
    <property type="match status" value="1"/>
</dbReference>
<sequence length="685" mass="70408">MTGLLTDLPPGYSDAKHLGSGGWAEVYRCLEVSSGQQAAVKLFHQRLEDPTVDAEQFRHECRTAALLSGHPGVVKVRAAGVTASARPWLAMDLATGGTLARGIRAAGGRLPLAVALDLTTRLADTLSWAHTLASPVIHGDIKAANVLLDEKGRPLLSDFGVATHLGSRHSVTVAQFTQTHAAPEVLGDGRASVSSDVWALTITLFEMLTGAPPFVVRAGEGPGAFIKRVEQGLPADAVPDSIPAPVAEVIRAGLLVDRQQRTAGMAELAESLRSAQRALRLPVTPAWPAVPPEPVRELPFVGYAEALAVAGVRDQPTAEMPTVAVTPAVPKPARGRKPALVAGVIAALVLAGAAFAATRGGEPSAADPQPSITSPAQSPPESPQTSPTPSVSSTASQLPSPAGKPVAKPGVVTTFAVLDHNGGTGLDRRLSFSLTAPPSPLAIVRYEFDYTGDGTPDATSTATTGFLTDLVNGTAYAVRLRACASQVCGDWSAASPPQQPFGPVPKPAAGAAKSGATQINLTWSSAGSNGRPLARLEIRVDGGGWESVGTSNGNRLVGNGYNQTHSIEVRAVDTMNQVSSSASASATTNPAPQVTVTTGTIAPSRTGCSGSACRYIVVTVNNFAPNTGYSCTFNSSSGSGGFSTYNFTTNSSGHFSGQTLNSFGVSSGWVSATCNGVTGTRNPWL</sequence>
<dbReference type="PROSITE" id="PS00108">
    <property type="entry name" value="PROTEIN_KINASE_ST"/>
    <property type="match status" value="1"/>
</dbReference>
<dbReference type="Proteomes" id="UP000612899">
    <property type="component" value="Unassembled WGS sequence"/>
</dbReference>
<evidence type="ECO:0000256" key="6">
    <source>
        <dbReference type="ARBA" id="ARBA00022840"/>
    </source>
</evidence>
<dbReference type="SUPFAM" id="SSF56112">
    <property type="entry name" value="Protein kinase-like (PK-like)"/>
    <property type="match status" value="1"/>
</dbReference>
<accession>A0A8J3Q9M0</accession>
<protein>
    <recommendedName>
        <fullName evidence="2">non-specific serine/threonine protein kinase</fullName>
        <ecNumber evidence="2">2.7.11.1</ecNumber>
    </recommendedName>
</protein>
<name>A0A8J3Q9M0_9ACTN</name>
<feature type="binding site" evidence="7">
    <location>
        <position position="41"/>
    </location>
    <ligand>
        <name>ATP</name>
        <dbReference type="ChEBI" id="CHEBI:30616"/>
    </ligand>
</feature>
<evidence type="ECO:0000313" key="11">
    <source>
        <dbReference type="Proteomes" id="UP000612899"/>
    </source>
</evidence>
<dbReference type="InterPro" id="IPR017441">
    <property type="entry name" value="Protein_kinase_ATP_BS"/>
</dbReference>
<proteinExistence type="inferred from homology"/>
<dbReference type="InterPro" id="IPR050660">
    <property type="entry name" value="NEK_Ser/Thr_kinase"/>
</dbReference>
<feature type="region of interest" description="Disordered" evidence="8">
    <location>
        <begin position="492"/>
        <end position="511"/>
    </location>
</feature>
<evidence type="ECO:0000313" key="10">
    <source>
        <dbReference type="EMBL" id="GIH05585.1"/>
    </source>
</evidence>
<feature type="compositionally biased region" description="Pro residues" evidence="8">
    <location>
        <begin position="497"/>
        <end position="506"/>
    </location>
</feature>
<dbReference type="InterPro" id="IPR008271">
    <property type="entry name" value="Ser/Thr_kinase_AS"/>
</dbReference>
<keyword evidence="3" id="KW-0808">Transferase</keyword>
<reference evidence="10" key="1">
    <citation type="submission" date="2021-01" db="EMBL/GenBank/DDBJ databases">
        <title>Whole genome shotgun sequence of Rhizocola hellebori NBRC 109834.</title>
        <authorList>
            <person name="Komaki H."/>
            <person name="Tamura T."/>
        </authorList>
    </citation>
    <scope>NUCLEOTIDE SEQUENCE</scope>
    <source>
        <strain evidence="10">NBRC 109834</strain>
    </source>
</reference>
<organism evidence="10 11">
    <name type="scientific">Rhizocola hellebori</name>
    <dbReference type="NCBI Taxonomy" id="1392758"/>
    <lineage>
        <taxon>Bacteria</taxon>
        <taxon>Bacillati</taxon>
        <taxon>Actinomycetota</taxon>
        <taxon>Actinomycetes</taxon>
        <taxon>Micromonosporales</taxon>
        <taxon>Micromonosporaceae</taxon>
        <taxon>Rhizocola</taxon>
    </lineage>
</organism>
<evidence type="ECO:0000256" key="1">
    <source>
        <dbReference type="ARBA" id="ARBA00010886"/>
    </source>
</evidence>
<dbReference type="InterPro" id="IPR011009">
    <property type="entry name" value="Kinase-like_dom_sf"/>
</dbReference>
<gene>
    <name evidence="10" type="ORF">Rhe02_36520</name>
</gene>
<dbReference type="SMART" id="SM00220">
    <property type="entry name" value="S_TKc"/>
    <property type="match status" value="1"/>
</dbReference>
<dbReference type="SUPFAM" id="SSF49265">
    <property type="entry name" value="Fibronectin type III"/>
    <property type="match status" value="1"/>
</dbReference>
<dbReference type="Gene3D" id="1.10.510.10">
    <property type="entry name" value="Transferase(Phosphotransferase) domain 1"/>
    <property type="match status" value="1"/>
</dbReference>
<dbReference type="PANTHER" id="PTHR43671">
    <property type="entry name" value="SERINE/THREONINE-PROTEIN KINASE NEK"/>
    <property type="match status" value="1"/>
</dbReference>
<feature type="region of interest" description="Disordered" evidence="8">
    <location>
        <begin position="359"/>
        <end position="406"/>
    </location>
</feature>
<dbReference type="RefSeq" id="WP_203909434.1">
    <property type="nucleotide sequence ID" value="NZ_BONY01000020.1"/>
</dbReference>
<dbReference type="AlphaFoldDB" id="A0A8J3Q9M0"/>
<comment type="caution">
    <text evidence="10">The sequence shown here is derived from an EMBL/GenBank/DDBJ whole genome shotgun (WGS) entry which is preliminary data.</text>
</comment>
<dbReference type="PROSITE" id="PS00107">
    <property type="entry name" value="PROTEIN_KINASE_ATP"/>
    <property type="match status" value="1"/>
</dbReference>
<dbReference type="PANTHER" id="PTHR43671:SF13">
    <property type="entry name" value="SERINE_THREONINE-PROTEIN KINASE NEK2"/>
    <property type="match status" value="1"/>
</dbReference>